<accession>A0A832I731</accession>
<proteinExistence type="predicted"/>
<protein>
    <submittedName>
        <fullName evidence="2">HNH endonuclease</fullName>
    </submittedName>
</protein>
<sequence length="313" mass="36113">MTERFESEHDAEVRAAAFRFLGELAARSPGQVLDRGLLERGFEFRERRVPLMGPQGIFKPAVLPEVPLSITTVPLREGRPRPYEDRFEGDCLLYRYRGREPQHPDNVGLRLAMERRTPLVYFHGLVPGKYLAEWPVYIVGDDPSALTFRVHMDDPRVLDLSAAAELVAENDAQTRRRYITRATLQRLHQSDFRARVLRAYRECCAVCRLRHEELLDAAHILPDGHPKGEPWVSNGLALCKIHHAAFDADLMGIRPDLVIEIREDVLKEKDGPMLRHGLQELHGRTLVQVPRSHDLRPREEFLLERYEAFRRAV</sequence>
<evidence type="ECO:0000313" key="2">
    <source>
        <dbReference type="EMBL" id="HGZ43803.1"/>
    </source>
</evidence>
<keyword evidence="2" id="KW-0255">Endonuclease</keyword>
<feature type="domain" description="HNH nuclease" evidence="1">
    <location>
        <begin position="204"/>
        <end position="253"/>
    </location>
</feature>
<organism evidence="2">
    <name type="scientific">Eiseniibacteriota bacterium</name>
    <dbReference type="NCBI Taxonomy" id="2212470"/>
    <lineage>
        <taxon>Bacteria</taxon>
        <taxon>Candidatus Eiseniibacteriota</taxon>
    </lineage>
</organism>
<gene>
    <name evidence="2" type="ORF">ENR23_10330</name>
</gene>
<name>A0A832I731_UNCEI</name>
<evidence type="ECO:0000259" key="1">
    <source>
        <dbReference type="Pfam" id="PF13391"/>
    </source>
</evidence>
<reference evidence="2" key="1">
    <citation type="journal article" date="2020" name="mSystems">
        <title>Genome- and Community-Level Interaction Insights into Carbon Utilization and Element Cycling Functions of Hydrothermarchaeota in Hydrothermal Sediment.</title>
        <authorList>
            <person name="Zhou Z."/>
            <person name="Liu Y."/>
            <person name="Xu W."/>
            <person name="Pan J."/>
            <person name="Luo Z.H."/>
            <person name="Li M."/>
        </authorList>
    </citation>
    <scope>NUCLEOTIDE SEQUENCE [LARGE SCALE GENOMIC DNA]</scope>
    <source>
        <strain evidence="2">SpSt-381</strain>
    </source>
</reference>
<comment type="caution">
    <text evidence="2">The sequence shown here is derived from an EMBL/GenBank/DDBJ whole genome shotgun (WGS) entry which is preliminary data.</text>
</comment>
<keyword evidence="2" id="KW-0540">Nuclease</keyword>
<dbReference type="AlphaFoldDB" id="A0A832I731"/>
<dbReference type="Pfam" id="PF13391">
    <property type="entry name" value="HNH_2"/>
    <property type="match status" value="1"/>
</dbReference>
<keyword evidence="2" id="KW-0378">Hydrolase</keyword>
<dbReference type="InterPro" id="IPR003615">
    <property type="entry name" value="HNH_nuc"/>
</dbReference>
<dbReference type="EMBL" id="DSQF01000020">
    <property type="protein sequence ID" value="HGZ43803.1"/>
    <property type="molecule type" value="Genomic_DNA"/>
</dbReference>
<dbReference type="GO" id="GO:0004519">
    <property type="term" value="F:endonuclease activity"/>
    <property type="evidence" value="ECO:0007669"/>
    <property type="project" value="UniProtKB-KW"/>
</dbReference>